<feature type="transmembrane region" description="Helical" evidence="2">
    <location>
        <begin position="140"/>
        <end position="158"/>
    </location>
</feature>
<feature type="domain" description="SMODS and SLOG-associating 2TM effector" evidence="3">
    <location>
        <begin position="108"/>
        <end position="212"/>
    </location>
</feature>
<proteinExistence type="predicted"/>
<organism evidence="4 5">
    <name type="scientific">Lipomyces starkeyi NRRL Y-11557</name>
    <dbReference type="NCBI Taxonomy" id="675824"/>
    <lineage>
        <taxon>Eukaryota</taxon>
        <taxon>Fungi</taxon>
        <taxon>Dikarya</taxon>
        <taxon>Ascomycota</taxon>
        <taxon>Saccharomycotina</taxon>
        <taxon>Lipomycetes</taxon>
        <taxon>Lipomycetales</taxon>
        <taxon>Lipomycetaceae</taxon>
        <taxon>Lipomyces</taxon>
    </lineage>
</organism>
<accession>A0A1E3Q5C8</accession>
<keyword evidence="2" id="KW-1133">Transmembrane helix</keyword>
<name>A0A1E3Q5C8_LIPST</name>
<feature type="region of interest" description="Disordered" evidence="1">
    <location>
        <begin position="1"/>
        <end position="25"/>
    </location>
</feature>
<dbReference type="NCBIfam" id="NF033635">
    <property type="entry name" value="SLATT_fungal"/>
    <property type="match status" value="1"/>
</dbReference>
<dbReference type="OrthoDB" id="10573315at2759"/>
<keyword evidence="2" id="KW-0812">Transmembrane</keyword>
<evidence type="ECO:0000259" key="3">
    <source>
        <dbReference type="Pfam" id="PF18142"/>
    </source>
</evidence>
<sequence>MADPLQPASDESSAGFINAGQDTAPNNLTMHSLHFAEATPSGTRRTTFVNEDGEIEVIDQQAPPASTLPSLFSCGSRRRRRPVGPLPQGQKNALLNDIEDNLEANYPKALMYLDWAAVILQTVFSAVATALAGFSASKKAVVVFTASATVVGALIALFKNSGEPELSMQRKLELDHLRLKVEAVDANIALKNAAALATLQATLINLRQEYVTIDKQTSAAYVGVTSTPSTTAAQGTGILHLA</sequence>
<protein>
    <recommendedName>
        <fullName evidence="3">SMODS and SLOG-associating 2TM effector domain-containing protein</fullName>
    </recommendedName>
</protein>
<evidence type="ECO:0000313" key="5">
    <source>
        <dbReference type="Proteomes" id="UP000094385"/>
    </source>
</evidence>
<evidence type="ECO:0000256" key="2">
    <source>
        <dbReference type="SAM" id="Phobius"/>
    </source>
</evidence>
<reference evidence="4 5" key="1">
    <citation type="journal article" date="2016" name="Proc. Natl. Acad. Sci. U.S.A.">
        <title>Comparative genomics of biotechnologically important yeasts.</title>
        <authorList>
            <person name="Riley R."/>
            <person name="Haridas S."/>
            <person name="Wolfe K.H."/>
            <person name="Lopes M.R."/>
            <person name="Hittinger C.T."/>
            <person name="Goeker M."/>
            <person name="Salamov A.A."/>
            <person name="Wisecaver J.H."/>
            <person name="Long T.M."/>
            <person name="Calvey C.H."/>
            <person name="Aerts A.L."/>
            <person name="Barry K.W."/>
            <person name="Choi C."/>
            <person name="Clum A."/>
            <person name="Coughlan A.Y."/>
            <person name="Deshpande S."/>
            <person name="Douglass A.P."/>
            <person name="Hanson S.J."/>
            <person name="Klenk H.-P."/>
            <person name="LaButti K.M."/>
            <person name="Lapidus A."/>
            <person name="Lindquist E.A."/>
            <person name="Lipzen A.M."/>
            <person name="Meier-Kolthoff J.P."/>
            <person name="Ohm R.A."/>
            <person name="Otillar R.P."/>
            <person name="Pangilinan J.L."/>
            <person name="Peng Y."/>
            <person name="Rokas A."/>
            <person name="Rosa C.A."/>
            <person name="Scheuner C."/>
            <person name="Sibirny A.A."/>
            <person name="Slot J.C."/>
            <person name="Stielow J.B."/>
            <person name="Sun H."/>
            <person name="Kurtzman C.P."/>
            <person name="Blackwell M."/>
            <person name="Grigoriev I.V."/>
            <person name="Jeffries T.W."/>
        </authorList>
    </citation>
    <scope>NUCLEOTIDE SEQUENCE [LARGE SCALE GENOMIC DNA]</scope>
    <source>
        <strain evidence="4 5">NRRL Y-11557</strain>
    </source>
</reference>
<dbReference type="Proteomes" id="UP000094385">
    <property type="component" value="Unassembled WGS sequence"/>
</dbReference>
<feature type="transmembrane region" description="Helical" evidence="2">
    <location>
        <begin position="112"/>
        <end position="134"/>
    </location>
</feature>
<dbReference type="Pfam" id="PF18142">
    <property type="entry name" value="SLATT_fungal"/>
    <property type="match status" value="1"/>
</dbReference>
<evidence type="ECO:0000256" key="1">
    <source>
        <dbReference type="SAM" id="MobiDB-lite"/>
    </source>
</evidence>
<gene>
    <name evidence="4" type="ORF">LIPSTDRAFT_277624</name>
</gene>
<keyword evidence="2" id="KW-0472">Membrane</keyword>
<keyword evidence="5" id="KW-1185">Reference proteome</keyword>
<dbReference type="EMBL" id="KV454294">
    <property type="protein sequence ID" value="ODQ72861.1"/>
    <property type="molecule type" value="Genomic_DNA"/>
</dbReference>
<dbReference type="AlphaFoldDB" id="A0A1E3Q5C8"/>
<evidence type="ECO:0000313" key="4">
    <source>
        <dbReference type="EMBL" id="ODQ72861.1"/>
    </source>
</evidence>
<dbReference type="InterPro" id="IPR041622">
    <property type="entry name" value="SLATT_fungi"/>
</dbReference>